<keyword evidence="8" id="KW-1185">Reference proteome</keyword>
<dbReference type="EMBL" id="JAIWYP010000045">
    <property type="protein sequence ID" value="KAH3691085.1"/>
    <property type="molecule type" value="Genomic_DNA"/>
</dbReference>
<sequence>MLGNEKILIHFNLSLALMMGQLVFVSSSDAHRNQAACKAVAVLLHFLFMASFSWMLVEGIALYLCCTKGIFNHRDMRVKYILLGWGLPLLIVIISVAARTPEYGNGPQYRCEGLIWAFMGPMLVVVLKAHMRNNIIGTIKNILRLFEVRY</sequence>
<dbReference type="AlphaFoldDB" id="A0A9D3Y3F5"/>
<dbReference type="PANTHER" id="PTHR12011">
    <property type="entry name" value="ADHESION G-PROTEIN COUPLED RECEPTOR"/>
    <property type="match status" value="1"/>
</dbReference>
<dbReference type="PROSITE" id="PS50261">
    <property type="entry name" value="G_PROTEIN_RECEP_F2_4"/>
    <property type="match status" value="1"/>
</dbReference>
<feature type="transmembrane region" description="Helical" evidence="5">
    <location>
        <begin position="78"/>
        <end position="98"/>
    </location>
</feature>
<evidence type="ECO:0000256" key="1">
    <source>
        <dbReference type="ARBA" id="ARBA00004141"/>
    </source>
</evidence>
<comment type="caution">
    <text evidence="7">The sequence shown here is derived from an EMBL/GenBank/DDBJ whole genome shotgun (WGS) entry which is preliminary data.</text>
</comment>
<dbReference type="Gene3D" id="1.20.1070.10">
    <property type="entry name" value="Rhodopsin 7-helix transmembrane proteins"/>
    <property type="match status" value="1"/>
</dbReference>
<reference evidence="7" key="2">
    <citation type="submission" date="2020-11" db="EMBL/GenBank/DDBJ databases">
        <authorList>
            <person name="McCartney M.A."/>
            <person name="Auch B."/>
            <person name="Kono T."/>
            <person name="Mallez S."/>
            <person name="Becker A."/>
            <person name="Gohl D.M."/>
            <person name="Silverstein K.A.T."/>
            <person name="Koren S."/>
            <person name="Bechman K.B."/>
            <person name="Herman A."/>
            <person name="Abrahante J.E."/>
            <person name="Garbe J."/>
        </authorList>
    </citation>
    <scope>NUCLEOTIDE SEQUENCE</scope>
    <source>
        <strain evidence="7">Duluth1</strain>
        <tissue evidence="7">Whole animal</tissue>
    </source>
</reference>
<evidence type="ECO:0000256" key="4">
    <source>
        <dbReference type="ARBA" id="ARBA00023136"/>
    </source>
</evidence>
<evidence type="ECO:0000256" key="2">
    <source>
        <dbReference type="ARBA" id="ARBA00022692"/>
    </source>
</evidence>
<feature type="transmembrane region" description="Helical" evidence="5">
    <location>
        <begin position="39"/>
        <end position="66"/>
    </location>
</feature>
<dbReference type="PRINTS" id="PR00249">
    <property type="entry name" value="GPCRSECRETIN"/>
</dbReference>
<dbReference type="Proteomes" id="UP000828390">
    <property type="component" value="Unassembled WGS sequence"/>
</dbReference>
<comment type="subcellular location">
    <subcellularLocation>
        <location evidence="1">Membrane</location>
        <topology evidence="1">Multi-pass membrane protein</topology>
    </subcellularLocation>
</comment>
<feature type="transmembrane region" description="Helical" evidence="5">
    <location>
        <begin position="7"/>
        <end position="27"/>
    </location>
</feature>
<dbReference type="PANTHER" id="PTHR12011:SF347">
    <property type="entry name" value="FI21270P1-RELATED"/>
    <property type="match status" value="1"/>
</dbReference>
<dbReference type="InterPro" id="IPR000832">
    <property type="entry name" value="GPCR_2_secretin-like"/>
</dbReference>
<feature type="transmembrane region" description="Helical" evidence="5">
    <location>
        <begin position="113"/>
        <end position="131"/>
    </location>
</feature>
<name>A0A9D3Y3F5_DREPO</name>
<keyword evidence="3 5" id="KW-1133">Transmembrane helix</keyword>
<evidence type="ECO:0000256" key="5">
    <source>
        <dbReference type="SAM" id="Phobius"/>
    </source>
</evidence>
<accession>A0A9D3Y3F5</accession>
<dbReference type="GO" id="GO:0005886">
    <property type="term" value="C:plasma membrane"/>
    <property type="evidence" value="ECO:0007669"/>
    <property type="project" value="TreeGrafter"/>
</dbReference>
<organism evidence="7 8">
    <name type="scientific">Dreissena polymorpha</name>
    <name type="common">Zebra mussel</name>
    <name type="synonym">Mytilus polymorpha</name>
    <dbReference type="NCBI Taxonomy" id="45954"/>
    <lineage>
        <taxon>Eukaryota</taxon>
        <taxon>Metazoa</taxon>
        <taxon>Spiralia</taxon>
        <taxon>Lophotrochozoa</taxon>
        <taxon>Mollusca</taxon>
        <taxon>Bivalvia</taxon>
        <taxon>Autobranchia</taxon>
        <taxon>Heteroconchia</taxon>
        <taxon>Euheterodonta</taxon>
        <taxon>Imparidentia</taxon>
        <taxon>Neoheterodontei</taxon>
        <taxon>Myida</taxon>
        <taxon>Dreissenoidea</taxon>
        <taxon>Dreissenidae</taxon>
        <taxon>Dreissena</taxon>
    </lineage>
</organism>
<reference evidence="7" key="1">
    <citation type="journal article" date="2019" name="bioRxiv">
        <title>The Genome of the Zebra Mussel, Dreissena polymorpha: A Resource for Invasive Species Research.</title>
        <authorList>
            <person name="McCartney M.A."/>
            <person name="Auch B."/>
            <person name="Kono T."/>
            <person name="Mallez S."/>
            <person name="Zhang Y."/>
            <person name="Obille A."/>
            <person name="Becker A."/>
            <person name="Abrahante J.E."/>
            <person name="Garbe J."/>
            <person name="Badalamenti J.P."/>
            <person name="Herman A."/>
            <person name="Mangelson H."/>
            <person name="Liachko I."/>
            <person name="Sullivan S."/>
            <person name="Sone E.D."/>
            <person name="Koren S."/>
            <person name="Silverstein K.A.T."/>
            <person name="Beckman K.B."/>
            <person name="Gohl D.M."/>
        </authorList>
    </citation>
    <scope>NUCLEOTIDE SEQUENCE</scope>
    <source>
        <strain evidence="7">Duluth1</strain>
        <tissue evidence="7">Whole animal</tissue>
    </source>
</reference>
<evidence type="ECO:0000259" key="6">
    <source>
        <dbReference type="PROSITE" id="PS50261"/>
    </source>
</evidence>
<evidence type="ECO:0000313" key="7">
    <source>
        <dbReference type="EMBL" id="KAH3691085.1"/>
    </source>
</evidence>
<evidence type="ECO:0000256" key="3">
    <source>
        <dbReference type="ARBA" id="ARBA00022989"/>
    </source>
</evidence>
<dbReference type="Pfam" id="PF00002">
    <property type="entry name" value="7tm_2"/>
    <property type="match status" value="1"/>
</dbReference>
<evidence type="ECO:0000313" key="8">
    <source>
        <dbReference type="Proteomes" id="UP000828390"/>
    </source>
</evidence>
<dbReference type="GO" id="GO:0004930">
    <property type="term" value="F:G protein-coupled receptor activity"/>
    <property type="evidence" value="ECO:0007669"/>
    <property type="project" value="InterPro"/>
</dbReference>
<proteinExistence type="predicted"/>
<dbReference type="GO" id="GO:0007166">
    <property type="term" value="P:cell surface receptor signaling pathway"/>
    <property type="evidence" value="ECO:0007669"/>
    <property type="project" value="InterPro"/>
</dbReference>
<feature type="domain" description="G-protein coupled receptors family 2 profile 2" evidence="6">
    <location>
        <begin position="1"/>
        <end position="127"/>
    </location>
</feature>
<dbReference type="InterPro" id="IPR017981">
    <property type="entry name" value="GPCR_2-like_7TM"/>
</dbReference>
<protein>
    <recommendedName>
        <fullName evidence="6">G-protein coupled receptors family 2 profile 2 domain-containing protein</fullName>
    </recommendedName>
</protein>
<keyword evidence="2 5" id="KW-0812">Transmembrane</keyword>
<gene>
    <name evidence="7" type="ORF">DPMN_191760</name>
</gene>
<keyword evidence="4 5" id="KW-0472">Membrane</keyword>